<sequence length="161" mass="17563">MSTMKPSRSDEVSDPDQQIKNSNEIRACFDSLAPKRPTKPTRNEPAPLGSFSTSDQTTDHPEADKFQNLQSQTHVRCCSRGVLRDRGLHEDIKQHHTTGSGFIKVVKEDGGEDTFTAAAALDDGGEKAVCRSNPAMNDWIPAAEEGLTSEFSSKPNKSESS</sequence>
<dbReference type="HOGENOM" id="CLU_115166_0_0_1"/>
<feature type="compositionally biased region" description="Polar residues" evidence="1">
    <location>
        <begin position="15"/>
        <end position="24"/>
    </location>
</feature>
<dbReference type="STRING" id="51351.M4DMT1"/>
<reference evidence="2 3" key="1">
    <citation type="journal article" date="2011" name="Nat. Genet.">
        <title>The genome of the mesopolyploid crop species Brassica rapa.</title>
        <authorList>
            <consortium name="Brassica rapa Genome Sequencing Project Consortium"/>
            <person name="Wang X."/>
            <person name="Wang H."/>
            <person name="Wang J."/>
            <person name="Sun R."/>
            <person name="Wu J."/>
            <person name="Liu S."/>
            <person name="Bai Y."/>
            <person name="Mun J.H."/>
            <person name="Bancroft I."/>
            <person name="Cheng F."/>
            <person name="Huang S."/>
            <person name="Li X."/>
            <person name="Hua W."/>
            <person name="Wang J."/>
            <person name="Wang X."/>
            <person name="Freeling M."/>
            <person name="Pires J.C."/>
            <person name="Paterson A.H."/>
            <person name="Chalhoub B."/>
            <person name="Wang B."/>
            <person name="Hayward A."/>
            <person name="Sharpe A.G."/>
            <person name="Park B.S."/>
            <person name="Weisshaar B."/>
            <person name="Liu B."/>
            <person name="Li B."/>
            <person name="Liu B."/>
            <person name="Tong C."/>
            <person name="Song C."/>
            <person name="Duran C."/>
            <person name="Peng C."/>
            <person name="Geng C."/>
            <person name="Koh C."/>
            <person name="Lin C."/>
            <person name="Edwards D."/>
            <person name="Mu D."/>
            <person name="Shen D."/>
            <person name="Soumpourou E."/>
            <person name="Li F."/>
            <person name="Fraser F."/>
            <person name="Conant G."/>
            <person name="Lassalle G."/>
            <person name="King G.J."/>
            <person name="Bonnema G."/>
            <person name="Tang H."/>
            <person name="Wang H."/>
            <person name="Belcram H."/>
            <person name="Zhou H."/>
            <person name="Hirakawa H."/>
            <person name="Abe H."/>
            <person name="Guo H."/>
            <person name="Wang H."/>
            <person name="Jin H."/>
            <person name="Parkin I.A."/>
            <person name="Batley J."/>
            <person name="Kim J.S."/>
            <person name="Just J."/>
            <person name="Li J."/>
            <person name="Xu J."/>
            <person name="Deng J."/>
            <person name="Kim J.A."/>
            <person name="Li J."/>
            <person name="Yu J."/>
            <person name="Meng J."/>
            <person name="Wang J."/>
            <person name="Min J."/>
            <person name="Poulain J."/>
            <person name="Wang J."/>
            <person name="Hatakeyama K."/>
            <person name="Wu K."/>
            <person name="Wang L."/>
            <person name="Fang L."/>
            <person name="Trick M."/>
            <person name="Links M.G."/>
            <person name="Zhao M."/>
            <person name="Jin M."/>
            <person name="Ramchiary N."/>
            <person name="Drou N."/>
            <person name="Berkman P.J."/>
            <person name="Cai Q."/>
            <person name="Huang Q."/>
            <person name="Li R."/>
            <person name="Tabata S."/>
            <person name="Cheng S."/>
            <person name="Zhang S."/>
            <person name="Zhang S."/>
            <person name="Huang S."/>
            <person name="Sato S."/>
            <person name="Sun S."/>
            <person name="Kwon S.J."/>
            <person name="Choi S.R."/>
            <person name="Lee T.H."/>
            <person name="Fan W."/>
            <person name="Zhao X."/>
            <person name="Tan X."/>
            <person name="Xu X."/>
            <person name="Wang Y."/>
            <person name="Qiu Y."/>
            <person name="Yin Y."/>
            <person name="Li Y."/>
            <person name="Du Y."/>
            <person name="Liao Y."/>
            <person name="Lim Y."/>
            <person name="Narusaka Y."/>
            <person name="Wang Y."/>
            <person name="Wang Z."/>
            <person name="Li Z."/>
            <person name="Wang Z."/>
            <person name="Xiong Z."/>
            <person name="Zhang Z."/>
        </authorList>
    </citation>
    <scope>NUCLEOTIDE SEQUENCE [LARGE SCALE GENOMIC DNA]</scope>
    <source>
        <strain evidence="2 3">cv. Chiifu-401-42</strain>
    </source>
</reference>
<dbReference type="Gramene" id="Bra017816.1">
    <property type="protein sequence ID" value="Bra017816.1-P"/>
    <property type="gene ID" value="Bra017816"/>
</dbReference>
<feature type="region of interest" description="Disordered" evidence="1">
    <location>
        <begin position="1"/>
        <end position="68"/>
    </location>
</feature>
<protein>
    <submittedName>
        <fullName evidence="2">Uncharacterized protein</fullName>
    </submittedName>
</protein>
<evidence type="ECO:0000313" key="2">
    <source>
        <dbReference type="EnsemblPlants" id="Bra017816.1-P"/>
    </source>
</evidence>
<evidence type="ECO:0000313" key="3">
    <source>
        <dbReference type="Proteomes" id="UP000011750"/>
    </source>
</evidence>
<reference evidence="2 3" key="2">
    <citation type="journal article" date="2018" name="Hortic Res">
        <title>Improved Brassica rapa reference genome by single-molecule sequencing and chromosome conformation capture technologies.</title>
        <authorList>
            <person name="Zhang L."/>
            <person name="Cai X."/>
            <person name="Wu J."/>
            <person name="Liu M."/>
            <person name="Grob S."/>
            <person name="Cheng F."/>
            <person name="Liang J."/>
            <person name="Cai C."/>
            <person name="Liu Z."/>
            <person name="Liu B."/>
            <person name="Wang F."/>
            <person name="Li S."/>
            <person name="Liu F."/>
            <person name="Li X."/>
            <person name="Cheng L."/>
            <person name="Yang W."/>
            <person name="Li M.H."/>
            <person name="Grossniklaus U."/>
            <person name="Zheng H."/>
            <person name="Wang X."/>
        </authorList>
    </citation>
    <scope>NUCLEOTIDE SEQUENCE [LARGE SCALE GENOMIC DNA]</scope>
    <source>
        <strain evidence="2 3">cv. Chiifu-401-42</strain>
    </source>
</reference>
<dbReference type="AlphaFoldDB" id="M4DMT1"/>
<proteinExistence type="predicted"/>
<dbReference type="PANTHER" id="PTHR34686">
    <property type="entry name" value="MATERNAL EFFECT EMBRYO ARREST PROTEIN"/>
    <property type="match status" value="1"/>
</dbReference>
<dbReference type="InParanoid" id="M4DMT1"/>
<dbReference type="SMR" id="M4DMT1"/>
<organism evidence="2 3">
    <name type="scientific">Brassica campestris</name>
    <name type="common">Field mustard</name>
    <dbReference type="NCBI Taxonomy" id="3711"/>
    <lineage>
        <taxon>Eukaryota</taxon>
        <taxon>Viridiplantae</taxon>
        <taxon>Streptophyta</taxon>
        <taxon>Embryophyta</taxon>
        <taxon>Tracheophyta</taxon>
        <taxon>Spermatophyta</taxon>
        <taxon>Magnoliopsida</taxon>
        <taxon>eudicotyledons</taxon>
        <taxon>Gunneridae</taxon>
        <taxon>Pentapetalae</taxon>
        <taxon>rosids</taxon>
        <taxon>malvids</taxon>
        <taxon>Brassicales</taxon>
        <taxon>Brassicaceae</taxon>
        <taxon>Brassiceae</taxon>
        <taxon>Brassica</taxon>
    </lineage>
</organism>
<dbReference type="eggNOG" id="ENOG502S9Q3">
    <property type="taxonomic scope" value="Eukaryota"/>
</dbReference>
<name>M4DMT1_BRACM</name>
<accession>M4DMT1</accession>
<dbReference type="EnsemblPlants" id="Bra017816.1">
    <property type="protein sequence ID" value="Bra017816.1-P"/>
    <property type="gene ID" value="Bra017816"/>
</dbReference>
<reference evidence="2" key="3">
    <citation type="submission" date="2023-03" db="UniProtKB">
        <authorList>
            <consortium name="EnsemblPlants"/>
        </authorList>
    </citation>
    <scope>IDENTIFICATION</scope>
    <source>
        <strain evidence="2">cv. Chiifu-401-42</strain>
    </source>
</reference>
<evidence type="ECO:0000256" key="1">
    <source>
        <dbReference type="SAM" id="MobiDB-lite"/>
    </source>
</evidence>
<dbReference type="PANTHER" id="PTHR34686:SF1">
    <property type="entry name" value="MATERNAL EFFECT EMBRYO ARREST 59"/>
    <property type="match status" value="1"/>
</dbReference>
<dbReference type="Proteomes" id="UP000011750">
    <property type="component" value="Chromosome A03"/>
</dbReference>
<keyword evidence="3" id="KW-1185">Reference proteome</keyword>